<keyword evidence="7" id="KW-0804">Transcription</keyword>
<dbReference type="Proteomes" id="UP001065593">
    <property type="component" value="Unassembled WGS sequence"/>
</dbReference>
<accession>A0ABQ5NMX3</accession>
<dbReference type="PROSITE" id="PS50110">
    <property type="entry name" value="RESPONSE_REGULATORY"/>
    <property type="match status" value="1"/>
</dbReference>
<evidence type="ECO:0000259" key="9">
    <source>
        <dbReference type="PROSITE" id="PS01124"/>
    </source>
</evidence>
<dbReference type="InterPro" id="IPR011006">
    <property type="entry name" value="CheY-like_superfamily"/>
</dbReference>
<name>A0ABQ5NMX3_9BACI</name>
<dbReference type="InterPro" id="IPR009057">
    <property type="entry name" value="Homeodomain-like_sf"/>
</dbReference>
<evidence type="ECO:0000313" key="12">
    <source>
        <dbReference type="Proteomes" id="UP001065593"/>
    </source>
</evidence>
<feature type="modified residue" description="4-aspartylphosphate" evidence="8">
    <location>
        <position position="54"/>
    </location>
</feature>
<proteinExistence type="predicted"/>
<evidence type="ECO:0000256" key="1">
    <source>
        <dbReference type="ARBA" id="ARBA00004496"/>
    </source>
</evidence>
<dbReference type="PANTHER" id="PTHR42713">
    <property type="entry name" value="HISTIDINE KINASE-RELATED"/>
    <property type="match status" value="1"/>
</dbReference>
<keyword evidence="3 8" id="KW-0597">Phosphoprotein</keyword>
<dbReference type="Gene3D" id="1.10.10.60">
    <property type="entry name" value="Homeodomain-like"/>
    <property type="match status" value="2"/>
</dbReference>
<dbReference type="PROSITE" id="PS00041">
    <property type="entry name" value="HTH_ARAC_FAMILY_1"/>
    <property type="match status" value="1"/>
</dbReference>
<dbReference type="SUPFAM" id="SSF52172">
    <property type="entry name" value="CheY-like"/>
    <property type="match status" value="1"/>
</dbReference>
<evidence type="ECO:0000256" key="8">
    <source>
        <dbReference type="PROSITE-ProRule" id="PRU00169"/>
    </source>
</evidence>
<keyword evidence="12" id="KW-1185">Reference proteome</keyword>
<dbReference type="GO" id="GO:0003677">
    <property type="term" value="F:DNA binding"/>
    <property type="evidence" value="ECO:0007669"/>
    <property type="project" value="UniProtKB-KW"/>
</dbReference>
<dbReference type="PROSITE" id="PS01124">
    <property type="entry name" value="HTH_ARAC_FAMILY_2"/>
    <property type="match status" value="1"/>
</dbReference>
<dbReference type="PRINTS" id="PR00032">
    <property type="entry name" value="HTHARAC"/>
</dbReference>
<comment type="caution">
    <text evidence="11">The sequence shown here is derived from an EMBL/GenBank/DDBJ whole genome shotgun (WGS) entry which is preliminary data.</text>
</comment>
<keyword evidence="4" id="KW-0902">Two-component regulatory system</keyword>
<dbReference type="SMART" id="SM00342">
    <property type="entry name" value="HTH_ARAC"/>
    <property type="match status" value="1"/>
</dbReference>
<feature type="domain" description="HTH araC/xylS-type" evidence="9">
    <location>
        <begin position="421"/>
        <end position="519"/>
    </location>
</feature>
<comment type="subcellular location">
    <subcellularLocation>
        <location evidence="1">Cytoplasm</location>
    </subcellularLocation>
</comment>
<keyword evidence="2" id="KW-0963">Cytoplasm</keyword>
<dbReference type="InterPro" id="IPR018060">
    <property type="entry name" value="HTH_AraC"/>
</dbReference>
<dbReference type="RefSeq" id="WP_264989485.1">
    <property type="nucleotide sequence ID" value="NZ_BRZA01000003.1"/>
</dbReference>
<reference evidence="11" key="1">
    <citation type="submission" date="2022-08" db="EMBL/GenBank/DDBJ databases">
        <title>Draft genome sequence of Lysinibacillus sp. strain KH24.</title>
        <authorList>
            <person name="Kanbe H."/>
            <person name="Itoh H."/>
        </authorList>
    </citation>
    <scope>NUCLEOTIDE SEQUENCE</scope>
    <source>
        <strain evidence="11">KH24</strain>
    </source>
</reference>
<evidence type="ECO:0000313" key="11">
    <source>
        <dbReference type="EMBL" id="GLC89657.1"/>
    </source>
</evidence>
<dbReference type="SMART" id="SM00448">
    <property type="entry name" value="REC"/>
    <property type="match status" value="1"/>
</dbReference>
<evidence type="ECO:0000259" key="10">
    <source>
        <dbReference type="PROSITE" id="PS50110"/>
    </source>
</evidence>
<dbReference type="SUPFAM" id="SSF46689">
    <property type="entry name" value="Homeodomain-like"/>
    <property type="match status" value="2"/>
</dbReference>
<evidence type="ECO:0000256" key="2">
    <source>
        <dbReference type="ARBA" id="ARBA00022490"/>
    </source>
</evidence>
<evidence type="ECO:0000256" key="3">
    <source>
        <dbReference type="ARBA" id="ARBA00022553"/>
    </source>
</evidence>
<dbReference type="Pfam" id="PF12833">
    <property type="entry name" value="HTH_18"/>
    <property type="match status" value="1"/>
</dbReference>
<dbReference type="Gene3D" id="3.40.50.2300">
    <property type="match status" value="1"/>
</dbReference>
<gene>
    <name evidence="11" type="ORF">LYSBPC_27840</name>
</gene>
<keyword evidence="5" id="KW-0805">Transcription regulation</keyword>
<evidence type="ECO:0000256" key="4">
    <source>
        <dbReference type="ARBA" id="ARBA00023012"/>
    </source>
</evidence>
<sequence>MRVLLVDDEAQIRKGLMKKVKWVEFGYDEILEAANGVEALEVLQQYKIHLILTDIRMPRMDGVELAQKCHESYPNCKLVVLSGYSDFDYVKKAMQYGVRDYLLKPIAPDELNEMVYKMTVEINKELQKQKEIDSAKHFVHSYFHEVQEQYLLYMVKDEWLQKHLVVERVKQLQLDEILKQPYQLLTAELRGNSSSRVSELWYSFQLISRELTVPNKWIYAFINPSYRNVVHFLVLADDKVLATFIQSLLAEVKRLLRLELVIGIGNKAVGIENLKTSYISSLLAWSQSELGCQSQIIQAGEISKETVDVSTDSERILLHAIESLNAESFNKQIKQLFDISLHHSVWSFSYMANRILFLLSAVGQKYDADSQGVKELLWECQQSIWALQSDVSIIEKIQDLAKKIMENVRKARYSNGRLVVENIRQYMDEHYGTEITLTSLSEMFHMNNAYLSELFKEQIGENFSDYLTRIRMEKAQIFLQDEQLKIIDVANLVGYANSGYFSTVFKKYFKQTPVEYRVAYSDTENGQ</sequence>
<organism evidence="11 12">
    <name type="scientific">Lysinibacillus piscis</name>
    <dbReference type="NCBI Taxonomy" id="2518931"/>
    <lineage>
        <taxon>Bacteria</taxon>
        <taxon>Bacillati</taxon>
        <taxon>Bacillota</taxon>
        <taxon>Bacilli</taxon>
        <taxon>Bacillales</taxon>
        <taxon>Bacillaceae</taxon>
        <taxon>Lysinibacillus</taxon>
    </lineage>
</organism>
<dbReference type="EMBL" id="BRZA01000003">
    <property type="protein sequence ID" value="GLC89657.1"/>
    <property type="molecule type" value="Genomic_DNA"/>
</dbReference>
<evidence type="ECO:0000256" key="7">
    <source>
        <dbReference type="ARBA" id="ARBA00023163"/>
    </source>
</evidence>
<dbReference type="CDD" id="cd17536">
    <property type="entry name" value="REC_YesN-like"/>
    <property type="match status" value="1"/>
</dbReference>
<evidence type="ECO:0000256" key="5">
    <source>
        <dbReference type="ARBA" id="ARBA00023015"/>
    </source>
</evidence>
<protein>
    <submittedName>
        <fullName evidence="11">DNA-binding response regulator</fullName>
    </submittedName>
</protein>
<evidence type="ECO:0000256" key="6">
    <source>
        <dbReference type="ARBA" id="ARBA00023125"/>
    </source>
</evidence>
<keyword evidence="6 11" id="KW-0238">DNA-binding</keyword>
<dbReference type="InterPro" id="IPR051552">
    <property type="entry name" value="HptR"/>
</dbReference>
<dbReference type="InterPro" id="IPR001789">
    <property type="entry name" value="Sig_transdc_resp-reg_receiver"/>
</dbReference>
<dbReference type="InterPro" id="IPR020449">
    <property type="entry name" value="Tscrpt_reg_AraC-type_HTH"/>
</dbReference>
<dbReference type="InterPro" id="IPR018062">
    <property type="entry name" value="HTH_AraC-typ_CS"/>
</dbReference>
<dbReference type="PANTHER" id="PTHR42713:SF3">
    <property type="entry name" value="TRANSCRIPTIONAL REGULATORY PROTEIN HPTR"/>
    <property type="match status" value="1"/>
</dbReference>
<feature type="domain" description="Response regulatory" evidence="10">
    <location>
        <begin position="2"/>
        <end position="119"/>
    </location>
</feature>
<dbReference type="Pfam" id="PF00072">
    <property type="entry name" value="Response_reg"/>
    <property type="match status" value="1"/>
</dbReference>